<evidence type="ECO:0000313" key="2">
    <source>
        <dbReference type="Proteomes" id="UP000270094"/>
    </source>
</evidence>
<proteinExistence type="predicted"/>
<evidence type="ECO:0000313" key="1">
    <source>
        <dbReference type="EMBL" id="VDM80514.1"/>
    </source>
</evidence>
<dbReference type="Proteomes" id="UP000270094">
    <property type="component" value="Unassembled WGS sequence"/>
</dbReference>
<dbReference type="EMBL" id="UYYB01108879">
    <property type="protein sequence ID" value="VDM80514.1"/>
    <property type="molecule type" value="Genomic_DNA"/>
</dbReference>
<protein>
    <submittedName>
        <fullName evidence="1">Uncharacterized protein</fullName>
    </submittedName>
</protein>
<accession>A0A3P7JPC6</accession>
<dbReference type="OrthoDB" id="5855375at2759"/>
<organism evidence="1 2">
    <name type="scientific">Strongylus vulgaris</name>
    <name type="common">Blood worm</name>
    <dbReference type="NCBI Taxonomy" id="40348"/>
    <lineage>
        <taxon>Eukaryota</taxon>
        <taxon>Metazoa</taxon>
        <taxon>Ecdysozoa</taxon>
        <taxon>Nematoda</taxon>
        <taxon>Chromadorea</taxon>
        <taxon>Rhabditida</taxon>
        <taxon>Rhabditina</taxon>
        <taxon>Rhabditomorpha</taxon>
        <taxon>Strongyloidea</taxon>
        <taxon>Strongylidae</taxon>
        <taxon>Strongylus</taxon>
    </lineage>
</organism>
<keyword evidence="2" id="KW-1185">Reference proteome</keyword>
<reference evidence="1 2" key="1">
    <citation type="submission" date="2018-11" db="EMBL/GenBank/DDBJ databases">
        <authorList>
            <consortium name="Pathogen Informatics"/>
        </authorList>
    </citation>
    <scope>NUCLEOTIDE SEQUENCE [LARGE SCALE GENOMIC DNA]</scope>
</reference>
<gene>
    <name evidence="1" type="ORF">SVUK_LOCUS15512</name>
</gene>
<dbReference type="AlphaFoldDB" id="A0A3P7JPC6"/>
<name>A0A3P7JPC6_STRVU</name>
<sequence>MNEAGMTSPKPEKNLLKIAISKKKNIEQQKEYDLSRRAQIDLERLISEIKAQESVDLIGEHPAAATIDLPRVREVGNILPIKSVKSELNIGFRLP</sequence>